<dbReference type="AlphaFoldDB" id="A0A7N0REY9"/>
<dbReference type="FunFam" id="1.10.220.150:FF:000009">
    <property type="entry name" value="stromal membrane-associated protein 1 isoform X1"/>
    <property type="match status" value="1"/>
</dbReference>
<dbReference type="PANTHER" id="PTHR46419">
    <property type="entry name" value="ADP-RIBOSYLATION FACTOR GTPASE-ACTIVATING PROTEIN AGD5"/>
    <property type="match status" value="1"/>
</dbReference>
<feature type="region of interest" description="Disordered" evidence="6">
    <location>
        <begin position="127"/>
        <end position="225"/>
    </location>
</feature>
<organism evidence="8 9">
    <name type="scientific">Kalanchoe fedtschenkoi</name>
    <name type="common">Lavender scallops</name>
    <name type="synonym">South American air plant</name>
    <dbReference type="NCBI Taxonomy" id="63787"/>
    <lineage>
        <taxon>Eukaryota</taxon>
        <taxon>Viridiplantae</taxon>
        <taxon>Streptophyta</taxon>
        <taxon>Embryophyta</taxon>
        <taxon>Tracheophyta</taxon>
        <taxon>Spermatophyta</taxon>
        <taxon>Magnoliopsida</taxon>
        <taxon>eudicotyledons</taxon>
        <taxon>Gunneridae</taxon>
        <taxon>Pentapetalae</taxon>
        <taxon>Saxifragales</taxon>
        <taxon>Crassulaceae</taxon>
        <taxon>Kalanchoe</taxon>
    </lineage>
</organism>
<dbReference type="PROSITE" id="PS50115">
    <property type="entry name" value="ARFGAP"/>
    <property type="match status" value="1"/>
</dbReference>
<feature type="compositionally biased region" description="Basic and acidic residues" evidence="6">
    <location>
        <begin position="127"/>
        <end position="141"/>
    </location>
</feature>
<feature type="region of interest" description="Disordered" evidence="6">
    <location>
        <begin position="356"/>
        <end position="379"/>
    </location>
</feature>
<dbReference type="InterPro" id="IPR038508">
    <property type="entry name" value="ArfGAP_dom_sf"/>
</dbReference>
<evidence type="ECO:0000256" key="6">
    <source>
        <dbReference type="SAM" id="MobiDB-lite"/>
    </source>
</evidence>
<proteinExistence type="predicted"/>
<dbReference type="InterPro" id="IPR037278">
    <property type="entry name" value="ARFGAP/RecO"/>
</dbReference>
<feature type="region of interest" description="Disordered" evidence="6">
    <location>
        <begin position="399"/>
        <end position="435"/>
    </location>
</feature>
<dbReference type="GO" id="GO:0008270">
    <property type="term" value="F:zinc ion binding"/>
    <property type="evidence" value="ECO:0007669"/>
    <property type="project" value="UniProtKB-KW"/>
</dbReference>
<evidence type="ECO:0000256" key="1">
    <source>
        <dbReference type="ARBA" id="ARBA00022468"/>
    </source>
</evidence>
<feature type="domain" description="Arf-GAP" evidence="7">
    <location>
        <begin position="16"/>
        <end position="130"/>
    </location>
</feature>
<feature type="compositionally biased region" description="Polar residues" evidence="6">
    <location>
        <begin position="407"/>
        <end position="430"/>
    </location>
</feature>
<evidence type="ECO:0000256" key="2">
    <source>
        <dbReference type="ARBA" id="ARBA00022723"/>
    </source>
</evidence>
<sequence>MNGKANVSKELNARHKKILEGLLRLPENRECADCKSRAPRWASVNLGIFICMNCSGVHRSLGVHISKVRSATLDTWLPEQVAFIQSMGNEKSNEYWEAELPPNYDRVGIENFIRAKYVDKRWVPREGDVKSPTRASEERVSSHYQNPRSNGGQGHTSKVRLPPAETSRPSITPTPGAPHRVVPAPPEVPEQAKQKAAVQKLDSQPPVEKRESAEDTPAASPFFPPKLDYATELFNMLSMDEPKNDDKPSAAPADDDDWAGFQSVAPAPVEQKVAKTEPAEKKAPLPSGIEDLFTDTWSASTPVSQQPRKDTKNDILNLFDKSGMVSPYLMHQQQLAALAQQQSLLMPATKLGGAAVHQPASAGNGSPGLNRGGGPAQGLVPHMMMSPPMQMGNAYASAASSPSVYSNGTATGPPSSSTPVQSHTPTQSGNEYDFSSLMQGMYARR</sequence>
<dbReference type="Pfam" id="PF01412">
    <property type="entry name" value="ArfGap"/>
    <property type="match status" value="1"/>
</dbReference>
<keyword evidence="4" id="KW-0862">Zinc</keyword>
<dbReference type="GO" id="GO:0005096">
    <property type="term" value="F:GTPase activator activity"/>
    <property type="evidence" value="ECO:0007669"/>
    <property type="project" value="UniProtKB-KW"/>
</dbReference>
<feature type="region of interest" description="Disordered" evidence="6">
    <location>
        <begin position="239"/>
        <end position="290"/>
    </location>
</feature>
<evidence type="ECO:0000259" key="7">
    <source>
        <dbReference type="PROSITE" id="PS50115"/>
    </source>
</evidence>
<dbReference type="SMART" id="SM00105">
    <property type="entry name" value="ArfGap"/>
    <property type="match status" value="1"/>
</dbReference>
<protein>
    <recommendedName>
        <fullName evidence="7">Arf-GAP domain-containing protein</fullName>
    </recommendedName>
</protein>
<evidence type="ECO:0000256" key="5">
    <source>
        <dbReference type="PROSITE-ProRule" id="PRU00288"/>
    </source>
</evidence>
<name>A0A7N0REY9_KALFE</name>
<dbReference type="InterPro" id="IPR044520">
    <property type="entry name" value="ARF_GAP_AGD5/15"/>
</dbReference>
<dbReference type="CDD" id="cd08204">
    <property type="entry name" value="ArfGap"/>
    <property type="match status" value="1"/>
</dbReference>
<evidence type="ECO:0000313" key="9">
    <source>
        <dbReference type="Proteomes" id="UP000594263"/>
    </source>
</evidence>
<keyword evidence="3 5" id="KW-0863">Zinc-finger</keyword>
<evidence type="ECO:0000313" key="8">
    <source>
        <dbReference type="EnsemblPlants" id="Kaladp0010s0077.1.v1.1"/>
    </source>
</evidence>
<keyword evidence="2" id="KW-0479">Metal-binding</keyword>
<dbReference type="SUPFAM" id="SSF57863">
    <property type="entry name" value="ArfGap/RecO-like zinc finger"/>
    <property type="match status" value="1"/>
</dbReference>
<reference evidence="8" key="1">
    <citation type="submission" date="2021-01" db="UniProtKB">
        <authorList>
            <consortium name="EnsemblPlants"/>
        </authorList>
    </citation>
    <scope>IDENTIFICATION</scope>
</reference>
<keyword evidence="1" id="KW-0343">GTPase activation</keyword>
<dbReference type="EnsemblPlants" id="Kaladp0010s0077.1.v1.1">
    <property type="protein sequence ID" value="Kaladp0010s0077.1.v1.1"/>
    <property type="gene ID" value="Kaladp0010s0077.v1.1"/>
</dbReference>
<dbReference type="Proteomes" id="UP000594263">
    <property type="component" value="Unplaced"/>
</dbReference>
<dbReference type="PANTHER" id="PTHR46419:SF1">
    <property type="entry name" value="ARF-GAP DOMAIN-CONTAINING PROTEIN"/>
    <property type="match status" value="1"/>
</dbReference>
<dbReference type="OMA" id="RSSFEQH"/>
<feature type="compositionally biased region" description="Basic and acidic residues" evidence="6">
    <location>
        <begin position="272"/>
        <end position="283"/>
    </location>
</feature>
<dbReference type="InterPro" id="IPR001164">
    <property type="entry name" value="ArfGAP_dom"/>
</dbReference>
<evidence type="ECO:0000256" key="3">
    <source>
        <dbReference type="ARBA" id="ARBA00022771"/>
    </source>
</evidence>
<dbReference type="PRINTS" id="PR00405">
    <property type="entry name" value="REVINTRACTNG"/>
</dbReference>
<dbReference type="Gene3D" id="1.10.220.150">
    <property type="entry name" value="Arf GTPase activating protein"/>
    <property type="match status" value="1"/>
</dbReference>
<accession>A0A7N0REY9</accession>
<evidence type="ECO:0000256" key="4">
    <source>
        <dbReference type="ARBA" id="ARBA00022833"/>
    </source>
</evidence>
<dbReference type="Gramene" id="Kaladp0010s0077.1.v1.1">
    <property type="protein sequence ID" value="Kaladp0010s0077.1.v1.1"/>
    <property type="gene ID" value="Kaladp0010s0077.v1.1"/>
</dbReference>
<keyword evidence="9" id="KW-1185">Reference proteome</keyword>